<feature type="region of interest" description="Disordered" evidence="1">
    <location>
        <begin position="1"/>
        <end position="24"/>
    </location>
</feature>
<protein>
    <submittedName>
        <fullName evidence="2">Uncharacterized protein</fullName>
    </submittedName>
</protein>
<dbReference type="EMBL" id="RSEC01000032">
    <property type="protein sequence ID" value="RSD21977.1"/>
    <property type="molecule type" value="Genomic_DNA"/>
</dbReference>
<feature type="region of interest" description="Disordered" evidence="1">
    <location>
        <begin position="38"/>
        <end position="73"/>
    </location>
</feature>
<reference evidence="2 3" key="1">
    <citation type="submission" date="2018-12" db="EMBL/GenBank/DDBJ databases">
        <title>Amycolatopsis eburnea sp. nov. actinomycete associate with arbuscular mycorrhiza fungal spore.</title>
        <authorList>
            <person name="Lumyong S."/>
            <person name="Chaiya L."/>
        </authorList>
    </citation>
    <scope>NUCLEOTIDE SEQUENCE [LARGE SCALE GENOMIC DNA]</scope>
    <source>
        <strain evidence="2 3">GLM-1</strain>
    </source>
</reference>
<feature type="compositionally biased region" description="Basic residues" evidence="1">
    <location>
        <begin position="1"/>
        <end position="12"/>
    </location>
</feature>
<gene>
    <name evidence="2" type="ORF">EIY87_09170</name>
</gene>
<proteinExistence type="predicted"/>
<evidence type="ECO:0000313" key="2">
    <source>
        <dbReference type="EMBL" id="RSD21977.1"/>
    </source>
</evidence>
<sequence length="168" mass="18376">MTTRCQRPRCGRKLTSPQSQRLGYGPVCYRKTFGRPAPVRGGDPVGPAALFELPGAPIPPPRKLSPDRRRTKRQAEAISLGYHPLGVALRVPIPLHPAAAPVDRKAAGLRCGSCLHRVAPHRDTARVYPKCNFGGDWRRATGGAGTDVRAWWPACHDYRPAPAHRLQA</sequence>
<comment type="caution">
    <text evidence="2">The sequence shown here is derived from an EMBL/GenBank/DDBJ whole genome shotgun (WGS) entry which is preliminary data.</text>
</comment>
<organism evidence="2 3">
    <name type="scientific">Amycolatopsis eburnea</name>
    <dbReference type="NCBI Taxonomy" id="2267691"/>
    <lineage>
        <taxon>Bacteria</taxon>
        <taxon>Bacillati</taxon>
        <taxon>Actinomycetota</taxon>
        <taxon>Actinomycetes</taxon>
        <taxon>Pseudonocardiales</taxon>
        <taxon>Pseudonocardiaceae</taxon>
        <taxon>Amycolatopsis</taxon>
    </lineage>
</organism>
<dbReference type="Proteomes" id="UP000267081">
    <property type="component" value="Unassembled WGS sequence"/>
</dbReference>
<dbReference type="RefSeq" id="WP_125307227.1">
    <property type="nucleotide sequence ID" value="NZ_RSEC01000032.1"/>
</dbReference>
<accession>A0A427TFQ3</accession>
<evidence type="ECO:0000256" key="1">
    <source>
        <dbReference type="SAM" id="MobiDB-lite"/>
    </source>
</evidence>
<evidence type="ECO:0000313" key="3">
    <source>
        <dbReference type="Proteomes" id="UP000267081"/>
    </source>
</evidence>
<dbReference type="AlphaFoldDB" id="A0A427TFQ3"/>
<dbReference type="InterPro" id="IPR046053">
    <property type="entry name" value="DUF6011"/>
</dbReference>
<name>A0A427TFQ3_9PSEU</name>
<keyword evidence="3" id="KW-1185">Reference proteome</keyword>
<dbReference type="OrthoDB" id="3482161at2"/>
<dbReference type="Pfam" id="PF19474">
    <property type="entry name" value="DUF6011"/>
    <property type="match status" value="1"/>
</dbReference>